<evidence type="ECO:0000256" key="2">
    <source>
        <dbReference type="ARBA" id="ARBA00008779"/>
    </source>
</evidence>
<keyword evidence="5 8" id="KW-0378">Hydrolase</keyword>
<evidence type="ECO:0000256" key="1">
    <source>
        <dbReference type="ARBA" id="ARBA00001913"/>
    </source>
</evidence>
<feature type="domain" description="N-sulphoglucosamine sulphohydrolase C-terminal" evidence="7">
    <location>
        <begin position="47"/>
        <end position="189"/>
    </location>
</feature>
<keyword evidence="3" id="KW-0479">Metal-binding</keyword>
<reference evidence="8 9" key="1">
    <citation type="submission" date="2020-10" db="EMBL/GenBank/DDBJ databases">
        <title>Complete genome sequence of Paludibaculum fermentans P105T, a facultatively anaerobic acidobacterium capable of dissimilatory Fe(III) reduction.</title>
        <authorList>
            <person name="Dedysh S.N."/>
            <person name="Beletsky A.V."/>
            <person name="Kulichevskaya I.S."/>
            <person name="Mardanov A.V."/>
            <person name="Ravin N.V."/>
        </authorList>
    </citation>
    <scope>NUCLEOTIDE SEQUENCE [LARGE SCALE GENOMIC DNA]</scope>
    <source>
        <strain evidence="8 9">P105</strain>
    </source>
</reference>
<dbReference type="PANTHER" id="PTHR42693">
    <property type="entry name" value="ARYLSULFATASE FAMILY MEMBER"/>
    <property type="match status" value="1"/>
</dbReference>
<dbReference type="GO" id="GO:0004065">
    <property type="term" value="F:arylsulfatase activity"/>
    <property type="evidence" value="ECO:0007669"/>
    <property type="project" value="TreeGrafter"/>
</dbReference>
<evidence type="ECO:0000256" key="6">
    <source>
        <dbReference type="ARBA" id="ARBA00022837"/>
    </source>
</evidence>
<keyword evidence="4" id="KW-0732">Signal</keyword>
<gene>
    <name evidence="8" type="ORF">IRI77_17870</name>
</gene>
<dbReference type="InterPro" id="IPR032506">
    <property type="entry name" value="SGSH_C"/>
</dbReference>
<evidence type="ECO:0000259" key="7">
    <source>
        <dbReference type="Pfam" id="PF16347"/>
    </source>
</evidence>
<dbReference type="Gene3D" id="3.40.720.10">
    <property type="entry name" value="Alkaline Phosphatase, subunit A"/>
    <property type="match status" value="1"/>
</dbReference>
<dbReference type="Pfam" id="PF16347">
    <property type="entry name" value="SGSH_C"/>
    <property type="match status" value="1"/>
</dbReference>
<evidence type="ECO:0000313" key="9">
    <source>
        <dbReference type="Proteomes" id="UP000593892"/>
    </source>
</evidence>
<dbReference type="AlphaFoldDB" id="A0A7S7SQ10"/>
<sequence>MPAELNAQGLADDTLVIFTSDNGGVDAVANEHPQDYYTSNDPLRAGKCWPYEDGIRVPAIVRSPGHTPTRAISHEPVTGVDWMPTICEAAGVPLPGDRAIDGVSLVPLLHGRASRPRGPLYWHFPHYQHTTPYSAIRDGAWKLIRFYESSKQELYHLARDAGEAHDVASQYPAQVQSLAARLDRRLQETGARLPIPNPSYAG</sequence>
<comment type="similarity">
    <text evidence="2">Belongs to the sulfatase family.</text>
</comment>
<organism evidence="8 9">
    <name type="scientific">Paludibaculum fermentans</name>
    <dbReference type="NCBI Taxonomy" id="1473598"/>
    <lineage>
        <taxon>Bacteria</taxon>
        <taxon>Pseudomonadati</taxon>
        <taxon>Acidobacteriota</taxon>
        <taxon>Terriglobia</taxon>
        <taxon>Bryobacterales</taxon>
        <taxon>Bryobacteraceae</taxon>
        <taxon>Paludibaculum</taxon>
    </lineage>
</organism>
<keyword evidence="8" id="KW-0808">Transferase</keyword>
<keyword evidence="6" id="KW-0106">Calcium</keyword>
<keyword evidence="9" id="KW-1185">Reference proteome</keyword>
<dbReference type="PANTHER" id="PTHR42693:SF42">
    <property type="entry name" value="ARYLSULFATASE G"/>
    <property type="match status" value="1"/>
</dbReference>
<comment type="cofactor">
    <cofactor evidence="1">
        <name>Ca(2+)</name>
        <dbReference type="ChEBI" id="CHEBI:29108"/>
    </cofactor>
</comment>
<dbReference type="InterPro" id="IPR050738">
    <property type="entry name" value="Sulfatase"/>
</dbReference>
<dbReference type="SUPFAM" id="SSF53649">
    <property type="entry name" value="Alkaline phosphatase-like"/>
    <property type="match status" value="1"/>
</dbReference>
<evidence type="ECO:0000256" key="4">
    <source>
        <dbReference type="ARBA" id="ARBA00022729"/>
    </source>
</evidence>
<dbReference type="RefSeq" id="WP_194453389.1">
    <property type="nucleotide sequence ID" value="NZ_CP063849.1"/>
</dbReference>
<protein>
    <submittedName>
        <fullName evidence="8">Sulfatase-like hydrolase/transferase</fullName>
    </submittedName>
</protein>
<evidence type="ECO:0000256" key="5">
    <source>
        <dbReference type="ARBA" id="ARBA00022801"/>
    </source>
</evidence>
<dbReference type="KEGG" id="pfer:IRI77_17870"/>
<dbReference type="EMBL" id="CP063849">
    <property type="protein sequence ID" value="QOY91735.1"/>
    <property type="molecule type" value="Genomic_DNA"/>
</dbReference>
<evidence type="ECO:0000256" key="3">
    <source>
        <dbReference type="ARBA" id="ARBA00022723"/>
    </source>
</evidence>
<evidence type="ECO:0000313" key="8">
    <source>
        <dbReference type="EMBL" id="QOY91735.1"/>
    </source>
</evidence>
<accession>A0A7S7SQ10</accession>
<dbReference type="GO" id="GO:0046872">
    <property type="term" value="F:metal ion binding"/>
    <property type="evidence" value="ECO:0007669"/>
    <property type="project" value="UniProtKB-KW"/>
</dbReference>
<proteinExistence type="inferred from homology"/>
<dbReference type="Proteomes" id="UP000593892">
    <property type="component" value="Chromosome"/>
</dbReference>
<dbReference type="InterPro" id="IPR017850">
    <property type="entry name" value="Alkaline_phosphatase_core_sf"/>
</dbReference>
<name>A0A7S7SQ10_PALFE</name>
<dbReference type="Gene3D" id="3.30.1120.10">
    <property type="match status" value="1"/>
</dbReference>
<dbReference type="GO" id="GO:0016740">
    <property type="term" value="F:transferase activity"/>
    <property type="evidence" value="ECO:0007669"/>
    <property type="project" value="UniProtKB-KW"/>
</dbReference>